<dbReference type="Pfam" id="PF01417">
    <property type="entry name" value="ENTH"/>
    <property type="match status" value="1"/>
</dbReference>
<name>A0A7J7FYI4_CAMSI</name>
<dbReference type="GO" id="GO:0030136">
    <property type="term" value="C:clathrin-coated vesicle"/>
    <property type="evidence" value="ECO:0007669"/>
    <property type="project" value="UniProtKB-SubCell"/>
</dbReference>
<dbReference type="InterPro" id="IPR002014">
    <property type="entry name" value="VHS_dom"/>
</dbReference>
<dbReference type="InterPro" id="IPR039273">
    <property type="entry name" value="TEPSIN"/>
</dbReference>
<dbReference type="InterPro" id="IPR008942">
    <property type="entry name" value="ENTH_VHS"/>
</dbReference>
<dbReference type="AlphaFoldDB" id="A0A7J7FYI4"/>
<reference evidence="7 8" key="2">
    <citation type="submission" date="2020-07" db="EMBL/GenBank/DDBJ databases">
        <title>Genome assembly of wild tea tree DASZ reveals pedigree and selection history of tea varieties.</title>
        <authorList>
            <person name="Zhang W."/>
        </authorList>
    </citation>
    <scope>NUCLEOTIDE SEQUENCE [LARGE SCALE GENOMIC DNA]</scope>
    <source>
        <strain evidence="8">cv. G240</strain>
        <tissue evidence="7">Leaf</tissue>
    </source>
</reference>
<keyword evidence="4" id="KW-0968">Cytoplasmic vesicle</keyword>
<evidence type="ECO:0000313" key="8">
    <source>
        <dbReference type="Proteomes" id="UP000593564"/>
    </source>
</evidence>
<keyword evidence="8" id="KW-1185">Reference proteome</keyword>
<evidence type="ECO:0000256" key="4">
    <source>
        <dbReference type="ARBA" id="ARBA00023329"/>
    </source>
</evidence>
<feature type="domain" description="VHS" evidence="6">
    <location>
        <begin position="20"/>
        <end position="89"/>
    </location>
</feature>
<evidence type="ECO:0000256" key="3">
    <source>
        <dbReference type="ARBA" id="ARBA00023034"/>
    </source>
</evidence>
<dbReference type="PANTHER" id="PTHR21514">
    <property type="entry name" value="AP-4 COMPLEX ACCESSORY SUBUNIT TEPSIN"/>
    <property type="match status" value="1"/>
</dbReference>
<dbReference type="InterPro" id="IPR013809">
    <property type="entry name" value="ENTH"/>
</dbReference>
<gene>
    <name evidence="7" type="ORF">HYC85_028227</name>
</gene>
<comment type="caution">
    <text evidence="7">The sequence shown here is derived from an EMBL/GenBank/DDBJ whole genome shotgun (WGS) entry which is preliminary data.</text>
</comment>
<dbReference type="Proteomes" id="UP000593564">
    <property type="component" value="Unassembled WGS sequence"/>
</dbReference>
<feature type="region of interest" description="Disordered" evidence="5">
    <location>
        <begin position="184"/>
        <end position="206"/>
    </location>
</feature>
<comment type="subcellular location">
    <subcellularLocation>
        <location evidence="1">Cytoplasmic vesicle</location>
        <location evidence="1">Clathrin-coated vesicle</location>
    </subcellularLocation>
    <subcellularLocation>
        <location evidence="2">Golgi apparatus</location>
        <location evidence="2">trans-Golgi network</location>
    </subcellularLocation>
</comment>
<feature type="compositionally biased region" description="Polar residues" evidence="5">
    <location>
        <begin position="195"/>
        <end position="206"/>
    </location>
</feature>
<evidence type="ECO:0000259" key="6">
    <source>
        <dbReference type="PROSITE" id="PS50179"/>
    </source>
</evidence>
<dbReference type="SMART" id="SM00288">
    <property type="entry name" value="VHS"/>
    <property type="match status" value="1"/>
</dbReference>
<dbReference type="SUPFAM" id="SSF48464">
    <property type="entry name" value="ENTH/VHS domain"/>
    <property type="match status" value="1"/>
</dbReference>
<evidence type="ECO:0000256" key="5">
    <source>
        <dbReference type="SAM" id="MobiDB-lite"/>
    </source>
</evidence>
<evidence type="ECO:0000256" key="2">
    <source>
        <dbReference type="ARBA" id="ARBA00004601"/>
    </source>
</evidence>
<organism evidence="7 8">
    <name type="scientific">Camellia sinensis</name>
    <name type="common">Tea plant</name>
    <name type="synonym">Thea sinensis</name>
    <dbReference type="NCBI Taxonomy" id="4442"/>
    <lineage>
        <taxon>Eukaryota</taxon>
        <taxon>Viridiplantae</taxon>
        <taxon>Streptophyta</taxon>
        <taxon>Embryophyta</taxon>
        <taxon>Tracheophyta</taxon>
        <taxon>Spermatophyta</taxon>
        <taxon>Magnoliopsida</taxon>
        <taxon>eudicotyledons</taxon>
        <taxon>Gunneridae</taxon>
        <taxon>Pentapetalae</taxon>
        <taxon>asterids</taxon>
        <taxon>Ericales</taxon>
        <taxon>Theaceae</taxon>
        <taxon>Camellia</taxon>
    </lineage>
</organism>
<dbReference type="GO" id="GO:0035091">
    <property type="term" value="F:phosphatidylinositol binding"/>
    <property type="evidence" value="ECO:0007669"/>
    <property type="project" value="InterPro"/>
</dbReference>
<dbReference type="EMBL" id="JACBKZ010000014">
    <property type="protein sequence ID" value="KAF5932056.1"/>
    <property type="molecule type" value="Genomic_DNA"/>
</dbReference>
<evidence type="ECO:0000313" key="7">
    <source>
        <dbReference type="EMBL" id="KAF5932056.1"/>
    </source>
</evidence>
<dbReference type="Gene3D" id="1.25.40.90">
    <property type="match status" value="1"/>
</dbReference>
<dbReference type="InterPro" id="IPR035802">
    <property type="entry name" value="ENTH/VHS_tepsin"/>
</dbReference>
<dbReference type="PROSITE" id="PS50179">
    <property type="entry name" value="VHS"/>
    <property type="match status" value="1"/>
</dbReference>
<evidence type="ECO:0000256" key="1">
    <source>
        <dbReference type="ARBA" id="ARBA00004132"/>
    </source>
</evidence>
<accession>A0A7J7FYI4</accession>
<keyword evidence="3" id="KW-0333">Golgi apparatus</keyword>
<protein>
    <recommendedName>
        <fullName evidence="6">VHS domain-containing protein</fullName>
    </recommendedName>
</protein>
<sequence length="816" mass="90711">MDSSRRAVESYWRSKMIDGATSDEDKVTPVYKLEEICELLRSAHVSIVKEVSEFIFKRLDHKSPIVKQKALRLIKYAVVKSGVEFRREMQRNSVAVRQLFHYKGQLHPLKGDSLNKAVRDTAHESISAIFSADDNKPASAEDLNKRIQGFGNMNYEMPSEDKKSFLSEVVGIGSATIKQGLSSLTHAPSMKKNDTGSYKSPNLRRSLNTEMDYPDRYDRAEHHSEAQSSSRFSKNVNSGPWGQDLRINQTETTNGDASSSYAENTTREERLLETIVTSGGVRLQPTRDALQVRVKATCVLEAILRKKDVEQFFIVSSYFSENKDAITRCSESPQASLREKSNKVRFFLINVVDILSSMCSIRVSNEEMKGNKWPQGTTHYNPEHWTTTLQSHVMMNRKSTYRHMVLRMVLLHMYRVLILLGGEQTDNGMNHPEKPIKPEATTVQLPDLIDTGGADDDNSTEDFIKMQSDQHIVNPKTSTAPIFDDLFGDSLGTGVSASEHKKDDDPFADVSFHTNDNKEHMADIFSGMNVDKPVLNEVHKTANGNGTEPFNIFGSNSEILLQEENHKKDVHDLMAGLSINENASMTQQKGTSPGSLSENMFFESAVNPNHQASNDVLNGILGSQATGVNANSMFPLGPMAYNMPSGLMFNPAFPSQPVNYASMGSFLAQQQFLAAVSNFQHLGNLQSQNADVSHAAGTIGGVYSAALPDIFNPNIPTQTPSPVMNSSKKEETKAFDFISVSLRANISLKIAILKITSSYYGFQTVTLEQIIWQLLVILKGWSESWYQCSTAKDLLPTSIGAYICLKQDYSHTGSGE</sequence>
<dbReference type="GO" id="GO:0043130">
    <property type="term" value="F:ubiquitin binding"/>
    <property type="evidence" value="ECO:0007669"/>
    <property type="project" value="InterPro"/>
</dbReference>
<reference evidence="8" key="1">
    <citation type="journal article" date="2020" name="Nat. Commun.">
        <title>Genome assembly of wild tea tree DASZ reveals pedigree and selection history of tea varieties.</title>
        <authorList>
            <person name="Zhang W."/>
            <person name="Zhang Y."/>
            <person name="Qiu H."/>
            <person name="Guo Y."/>
            <person name="Wan H."/>
            <person name="Zhang X."/>
            <person name="Scossa F."/>
            <person name="Alseekh S."/>
            <person name="Zhang Q."/>
            <person name="Wang P."/>
            <person name="Xu L."/>
            <person name="Schmidt M.H."/>
            <person name="Jia X."/>
            <person name="Li D."/>
            <person name="Zhu A."/>
            <person name="Guo F."/>
            <person name="Chen W."/>
            <person name="Ni D."/>
            <person name="Usadel B."/>
            <person name="Fernie A.R."/>
            <person name="Wen W."/>
        </authorList>
    </citation>
    <scope>NUCLEOTIDE SEQUENCE [LARGE SCALE GENOMIC DNA]</scope>
    <source>
        <strain evidence="8">cv. G240</strain>
    </source>
</reference>
<dbReference type="PANTHER" id="PTHR21514:SF0">
    <property type="entry name" value="AP-4 COMPLEX ACCESSORY SUBUNIT TEPSIN"/>
    <property type="match status" value="1"/>
</dbReference>
<proteinExistence type="predicted"/>
<feature type="region of interest" description="Disordered" evidence="5">
    <location>
        <begin position="220"/>
        <end position="264"/>
    </location>
</feature>
<dbReference type="CDD" id="cd03572">
    <property type="entry name" value="ENTH_like_Tepsin"/>
    <property type="match status" value="1"/>
</dbReference>
<feature type="compositionally biased region" description="Polar residues" evidence="5">
    <location>
        <begin position="226"/>
        <end position="264"/>
    </location>
</feature>
<dbReference type="GO" id="GO:0032588">
    <property type="term" value="C:trans-Golgi network membrane"/>
    <property type="evidence" value="ECO:0007669"/>
    <property type="project" value="TreeGrafter"/>
</dbReference>